<evidence type="ECO:0000313" key="1">
    <source>
        <dbReference type="EMBL" id="KAK3065369.1"/>
    </source>
</evidence>
<name>A0ACC3DCX3_9PEZI</name>
<gene>
    <name evidence="1" type="ORF">LTS18_011892</name>
</gene>
<reference evidence="1" key="1">
    <citation type="submission" date="2024-09" db="EMBL/GenBank/DDBJ databases">
        <title>Black Yeasts Isolated from many extreme environments.</title>
        <authorList>
            <person name="Coleine C."/>
            <person name="Stajich J.E."/>
            <person name="Selbmann L."/>
        </authorList>
    </citation>
    <scope>NUCLEOTIDE SEQUENCE</scope>
    <source>
        <strain evidence="1">CCFEE 5737</strain>
    </source>
</reference>
<dbReference type="EMBL" id="JAWDJW010006337">
    <property type="protein sequence ID" value="KAK3065369.1"/>
    <property type="molecule type" value="Genomic_DNA"/>
</dbReference>
<sequence>MPSYNSKPFLFFDLSPELRDQIYDYIFELRTAHTTFACIAVPMGLDSRISASYPLPACFFVNKQFSTEYQKRVATFAGTDVTITVLRSVDFGHAPRILGKEMQNCHRLLRHVRRTHIILRSNCIWLTPALVVDGFLREMPVVEWLRVSQRFLDSILEGRFAAANLSYLTRLLSYDIAGRWTDRPLKRVEKVLVKFDWKVKGRDGEIIVRKVDVWNVAARTMEKMSWTADSLEVAKPGGLVAWSRFQAALKA</sequence>
<evidence type="ECO:0000313" key="2">
    <source>
        <dbReference type="Proteomes" id="UP001186974"/>
    </source>
</evidence>
<accession>A0ACC3DCX3</accession>
<protein>
    <submittedName>
        <fullName evidence="1">Uncharacterized protein</fullName>
    </submittedName>
</protein>
<organism evidence="1 2">
    <name type="scientific">Coniosporium uncinatum</name>
    <dbReference type="NCBI Taxonomy" id="93489"/>
    <lineage>
        <taxon>Eukaryota</taxon>
        <taxon>Fungi</taxon>
        <taxon>Dikarya</taxon>
        <taxon>Ascomycota</taxon>
        <taxon>Pezizomycotina</taxon>
        <taxon>Dothideomycetes</taxon>
        <taxon>Dothideomycetes incertae sedis</taxon>
        <taxon>Coniosporium</taxon>
    </lineage>
</organism>
<comment type="caution">
    <text evidence="1">The sequence shown here is derived from an EMBL/GenBank/DDBJ whole genome shotgun (WGS) entry which is preliminary data.</text>
</comment>
<keyword evidence="2" id="KW-1185">Reference proteome</keyword>
<proteinExistence type="predicted"/>
<dbReference type="Proteomes" id="UP001186974">
    <property type="component" value="Unassembled WGS sequence"/>
</dbReference>